<feature type="domain" description="ABC transporter" evidence="6">
    <location>
        <begin position="16"/>
        <end position="252"/>
    </location>
</feature>
<organism evidence="7 8">
    <name type="scientific">Kineococcus aurantiacus</name>
    <dbReference type="NCBI Taxonomy" id="37633"/>
    <lineage>
        <taxon>Bacteria</taxon>
        <taxon>Bacillati</taxon>
        <taxon>Actinomycetota</taxon>
        <taxon>Actinomycetes</taxon>
        <taxon>Kineosporiales</taxon>
        <taxon>Kineosporiaceae</taxon>
        <taxon>Kineococcus</taxon>
    </lineage>
</organism>
<evidence type="ECO:0000256" key="2">
    <source>
        <dbReference type="ARBA" id="ARBA00022448"/>
    </source>
</evidence>
<dbReference type="GO" id="GO:0016887">
    <property type="term" value="F:ATP hydrolysis activity"/>
    <property type="evidence" value="ECO:0007669"/>
    <property type="project" value="InterPro"/>
</dbReference>
<dbReference type="FunFam" id="3.40.50.300:FF:000425">
    <property type="entry name" value="Probable ABC transporter, ATP-binding subunit"/>
    <property type="match status" value="1"/>
</dbReference>
<comment type="caution">
    <text evidence="7">The sequence shown here is derived from an EMBL/GenBank/DDBJ whole genome shotgun (WGS) entry which is preliminary data.</text>
</comment>
<dbReference type="Proteomes" id="UP000521922">
    <property type="component" value="Unassembled WGS sequence"/>
</dbReference>
<protein>
    <recommendedName>
        <fullName evidence="5">ABC-type quaternary amine transporter</fullName>
        <ecNumber evidence="5">7.6.2.9</ecNumber>
    </recommendedName>
</protein>
<dbReference type="PANTHER" id="PTHR43117">
    <property type="entry name" value="OSMOPROTECTANT IMPORT ATP-BINDING PROTEIN OSMV"/>
    <property type="match status" value="1"/>
</dbReference>
<dbReference type="InterPro" id="IPR017871">
    <property type="entry name" value="ABC_transporter-like_CS"/>
</dbReference>
<dbReference type="Gene3D" id="3.10.580.10">
    <property type="entry name" value="CBS-domain"/>
    <property type="match status" value="1"/>
</dbReference>
<evidence type="ECO:0000313" key="7">
    <source>
        <dbReference type="EMBL" id="NYD22175.1"/>
    </source>
</evidence>
<keyword evidence="8" id="KW-1185">Reference proteome</keyword>
<dbReference type="SUPFAM" id="SSF54631">
    <property type="entry name" value="CBS-domain pair"/>
    <property type="match status" value="1"/>
</dbReference>
<dbReference type="InterPro" id="IPR003439">
    <property type="entry name" value="ABC_transporter-like_ATP-bd"/>
</dbReference>
<dbReference type="InterPro" id="IPR003593">
    <property type="entry name" value="AAA+_ATPase"/>
</dbReference>
<dbReference type="EC" id="7.6.2.9" evidence="5"/>
<evidence type="ECO:0000313" key="8">
    <source>
        <dbReference type="Proteomes" id="UP000521922"/>
    </source>
</evidence>
<dbReference type="SMART" id="SM00382">
    <property type="entry name" value="AAA"/>
    <property type="match status" value="1"/>
</dbReference>
<evidence type="ECO:0000259" key="6">
    <source>
        <dbReference type="PROSITE" id="PS50893"/>
    </source>
</evidence>
<dbReference type="Pfam" id="PF00005">
    <property type="entry name" value="ABC_tran"/>
    <property type="match status" value="1"/>
</dbReference>
<dbReference type="Gene3D" id="3.40.50.300">
    <property type="entry name" value="P-loop containing nucleotide triphosphate hydrolases"/>
    <property type="match status" value="1"/>
</dbReference>
<evidence type="ECO:0000256" key="1">
    <source>
        <dbReference type="ARBA" id="ARBA00005417"/>
    </source>
</evidence>
<evidence type="ECO:0000256" key="4">
    <source>
        <dbReference type="ARBA" id="ARBA00022840"/>
    </source>
</evidence>
<proteinExistence type="inferred from homology"/>
<dbReference type="InterPro" id="IPR027417">
    <property type="entry name" value="P-loop_NTPase"/>
</dbReference>
<gene>
    <name evidence="7" type="ORF">BJ968_001715</name>
</gene>
<dbReference type="InterPro" id="IPR046342">
    <property type="entry name" value="CBS_dom_sf"/>
</dbReference>
<dbReference type="AlphaFoldDB" id="A0A7Y9J0B2"/>
<reference evidence="7 8" key="1">
    <citation type="submission" date="2020-07" db="EMBL/GenBank/DDBJ databases">
        <title>Sequencing the genomes of 1000 actinobacteria strains.</title>
        <authorList>
            <person name="Klenk H.-P."/>
        </authorList>
    </citation>
    <scope>NUCLEOTIDE SEQUENCE [LARGE SCALE GENOMIC DNA]</scope>
    <source>
        <strain evidence="7 8">DSM 7487</strain>
    </source>
</reference>
<dbReference type="PROSITE" id="PS00211">
    <property type="entry name" value="ABC_TRANSPORTER_1"/>
    <property type="match status" value="1"/>
</dbReference>
<dbReference type="PROSITE" id="PS50893">
    <property type="entry name" value="ABC_TRANSPORTER_2"/>
    <property type="match status" value="1"/>
</dbReference>
<keyword evidence="4 7" id="KW-0067">ATP-binding</keyword>
<accession>A0A7Y9J0B2</accession>
<comment type="similarity">
    <text evidence="1">Belongs to the ABC transporter superfamily.</text>
</comment>
<dbReference type="PANTHER" id="PTHR43117:SF4">
    <property type="entry name" value="OSMOPROTECTANT IMPORT ATP-BINDING PROTEIN OSMV"/>
    <property type="match status" value="1"/>
</dbReference>
<dbReference type="SUPFAM" id="SSF52540">
    <property type="entry name" value="P-loop containing nucleoside triphosphate hydrolases"/>
    <property type="match status" value="1"/>
</dbReference>
<keyword evidence="2" id="KW-0813">Transport</keyword>
<dbReference type="EMBL" id="JACCBB010000001">
    <property type="protein sequence ID" value="NYD22175.1"/>
    <property type="molecule type" value="Genomic_DNA"/>
</dbReference>
<evidence type="ECO:0000256" key="5">
    <source>
        <dbReference type="ARBA" id="ARBA00066388"/>
    </source>
</evidence>
<sequence length="389" mass="42043">MITDPQELDTGVDEVIRFEGVVKRYGRRQAPAVTDLTFSVRRGELVALVGPSGCGKSTILRMVNRLVEPTAGRVVVDGRDTGHVDVVTLRRGIGYVIQAAGLMPHRTVRHNVGTVPRLLGWDRDVTARRVDELLDLVGLDPATYGDRYPAQLSGGQQQRVGVARALAADPPVLLMDEPFGAVDPVVRDRLQTEFRRIQTDLRKTVLFVTHDLDEAVRIADRVAVFSSGGVLEQLADPQTLLSAPANDTVVAFTGSDRGLRRLAVTPLRAEDLDKPLVVAPEDGAAYAATALDVDRGQFAVVVSRGEVVGWVPRGALREAARSGPRDARVRDVLRPFRATATTRQDLRAAFSALLAQDAPLLPVLDDGGYAGALTPDVVLRALRRETTGP</sequence>
<name>A0A7Y9J0B2_9ACTN</name>
<keyword evidence="3" id="KW-0547">Nucleotide-binding</keyword>
<dbReference type="GO" id="GO:0005524">
    <property type="term" value="F:ATP binding"/>
    <property type="evidence" value="ECO:0007669"/>
    <property type="project" value="UniProtKB-KW"/>
</dbReference>
<evidence type="ECO:0000256" key="3">
    <source>
        <dbReference type="ARBA" id="ARBA00022741"/>
    </source>
</evidence>
<dbReference type="GO" id="GO:0015418">
    <property type="term" value="F:ABC-type quaternary ammonium compound transporting activity"/>
    <property type="evidence" value="ECO:0007669"/>
    <property type="project" value="UniProtKB-EC"/>
</dbReference>
<dbReference type="RefSeq" id="WP_343077907.1">
    <property type="nucleotide sequence ID" value="NZ_BAAAGN010000005.1"/>
</dbReference>